<accession>A0AAN0MB47</accession>
<reference evidence="1" key="1">
    <citation type="submission" date="2024-08" db="EMBL/GenBank/DDBJ databases">
        <title>Phylogenomic analyses of a clade within the roseobacter group suggest taxonomic reassignments of species of the genera Aestuariivita, Citreicella, Loktanella, Nautella, Pelagibaca, Ruegeria, Thalassobius, Thiobacimonas and Tropicibacter, and the proposal o.</title>
        <authorList>
            <person name="Jeon C.O."/>
        </authorList>
    </citation>
    <scope>NUCLEOTIDE SEQUENCE</scope>
    <source>
        <strain evidence="1">SS1-5</strain>
    </source>
</reference>
<sequence>MTLDAALLDAHARNDRRALVTLYAQAADAAPDLDASCFFLTQAYIFALEQAHEATGALHDRLQRHGRL</sequence>
<proteinExistence type="predicted"/>
<dbReference type="Proteomes" id="UP001470809">
    <property type="component" value="Chromosome"/>
</dbReference>
<dbReference type="AlphaFoldDB" id="A0AAN0MB47"/>
<dbReference type="EMBL" id="CP151767">
    <property type="protein sequence ID" value="WZU66097.1"/>
    <property type="molecule type" value="Genomic_DNA"/>
</dbReference>
<evidence type="ECO:0000313" key="2">
    <source>
        <dbReference type="Proteomes" id="UP001470809"/>
    </source>
</evidence>
<dbReference type="KEGG" id="yrh:AABB31_13535"/>
<protein>
    <submittedName>
        <fullName evidence="1">Uncharacterized protein</fullName>
    </submittedName>
</protein>
<organism evidence="1 2">
    <name type="scientific">Yoonia rhodophyticola</name>
    <dbReference type="NCBI Taxonomy" id="3137370"/>
    <lineage>
        <taxon>Bacteria</taxon>
        <taxon>Pseudomonadati</taxon>
        <taxon>Pseudomonadota</taxon>
        <taxon>Alphaproteobacteria</taxon>
        <taxon>Rhodobacterales</taxon>
        <taxon>Paracoccaceae</taxon>
        <taxon>Yoonia</taxon>
    </lineage>
</organism>
<evidence type="ECO:0000313" key="1">
    <source>
        <dbReference type="EMBL" id="WZU66097.1"/>
    </source>
</evidence>
<gene>
    <name evidence="1" type="ORF">AABB31_13535</name>
</gene>
<dbReference type="RefSeq" id="WP_342075424.1">
    <property type="nucleotide sequence ID" value="NZ_CP151767.2"/>
</dbReference>
<name>A0AAN0MB47_9RHOB</name>
<keyword evidence="2" id="KW-1185">Reference proteome</keyword>